<gene>
    <name evidence="1" type="ORF">KK1_016600</name>
</gene>
<dbReference type="Proteomes" id="UP000075243">
    <property type="component" value="Chromosome 8"/>
</dbReference>
<keyword evidence="2" id="KW-1185">Reference proteome</keyword>
<dbReference type="STRING" id="3821.A0A151T4V4"/>
<accession>A0A151T4V4</accession>
<evidence type="ECO:0000313" key="2">
    <source>
        <dbReference type="Proteomes" id="UP000075243"/>
    </source>
</evidence>
<sequence length="79" mass="9500">VIVAKLKQKWSVDEKSRCLLNAKTKFYHTYALNIFEYKVRECTLGKEIWEKVKVTHERTNQVKDSKVNILIHLFEIFKM</sequence>
<reference evidence="1 2" key="1">
    <citation type="journal article" date="2012" name="Nat. Biotechnol.">
        <title>Draft genome sequence of pigeonpea (Cajanus cajan), an orphan legume crop of resource-poor farmers.</title>
        <authorList>
            <person name="Varshney R.K."/>
            <person name="Chen W."/>
            <person name="Li Y."/>
            <person name="Bharti A.K."/>
            <person name="Saxena R.K."/>
            <person name="Schlueter J.A."/>
            <person name="Donoghue M.T."/>
            <person name="Azam S."/>
            <person name="Fan G."/>
            <person name="Whaley A.M."/>
            <person name="Farmer A.D."/>
            <person name="Sheridan J."/>
            <person name="Iwata A."/>
            <person name="Tuteja R."/>
            <person name="Penmetsa R.V."/>
            <person name="Wu W."/>
            <person name="Upadhyaya H.D."/>
            <person name="Yang S.P."/>
            <person name="Shah T."/>
            <person name="Saxena K.B."/>
            <person name="Michael T."/>
            <person name="McCombie W.R."/>
            <person name="Yang B."/>
            <person name="Zhang G."/>
            <person name="Yang H."/>
            <person name="Wang J."/>
            <person name="Spillane C."/>
            <person name="Cook D.R."/>
            <person name="May G.D."/>
            <person name="Xu X."/>
            <person name="Jackson S.A."/>
        </authorList>
    </citation>
    <scope>NUCLEOTIDE SEQUENCE [LARGE SCALE GENOMIC DNA]</scope>
    <source>
        <strain evidence="2">cv. Asha</strain>
    </source>
</reference>
<dbReference type="AlphaFoldDB" id="A0A151T4V4"/>
<evidence type="ECO:0000313" key="1">
    <source>
        <dbReference type="EMBL" id="KYP62078.1"/>
    </source>
</evidence>
<evidence type="ECO:0008006" key="3">
    <source>
        <dbReference type="Google" id="ProtNLM"/>
    </source>
</evidence>
<protein>
    <recommendedName>
        <fullName evidence="3">Retrovirus-related Pol polyprotein from transposon TNT 1-94</fullName>
    </recommendedName>
</protein>
<organism evidence="1 2">
    <name type="scientific">Cajanus cajan</name>
    <name type="common">Pigeon pea</name>
    <name type="synonym">Cajanus indicus</name>
    <dbReference type="NCBI Taxonomy" id="3821"/>
    <lineage>
        <taxon>Eukaryota</taxon>
        <taxon>Viridiplantae</taxon>
        <taxon>Streptophyta</taxon>
        <taxon>Embryophyta</taxon>
        <taxon>Tracheophyta</taxon>
        <taxon>Spermatophyta</taxon>
        <taxon>Magnoliopsida</taxon>
        <taxon>eudicotyledons</taxon>
        <taxon>Gunneridae</taxon>
        <taxon>Pentapetalae</taxon>
        <taxon>rosids</taxon>
        <taxon>fabids</taxon>
        <taxon>Fabales</taxon>
        <taxon>Fabaceae</taxon>
        <taxon>Papilionoideae</taxon>
        <taxon>50 kb inversion clade</taxon>
        <taxon>NPAAA clade</taxon>
        <taxon>indigoferoid/millettioid clade</taxon>
        <taxon>Phaseoleae</taxon>
        <taxon>Cajanus</taxon>
    </lineage>
</organism>
<feature type="non-terminal residue" evidence="1">
    <location>
        <position position="1"/>
    </location>
</feature>
<name>A0A151T4V4_CAJCA</name>
<dbReference type="Gramene" id="C.cajan_16126.t">
    <property type="protein sequence ID" value="C.cajan_16126.t.cds1"/>
    <property type="gene ID" value="C.cajan_16126"/>
</dbReference>
<proteinExistence type="predicted"/>
<dbReference type="EMBL" id="CM003610">
    <property type="protein sequence ID" value="KYP62078.1"/>
    <property type="molecule type" value="Genomic_DNA"/>
</dbReference>